<evidence type="ECO:0000259" key="3">
    <source>
        <dbReference type="PROSITE" id="PS52004"/>
    </source>
</evidence>
<dbReference type="EMBL" id="UINC01156412">
    <property type="protein sequence ID" value="SVD52811.1"/>
    <property type="molecule type" value="Genomic_DNA"/>
</dbReference>
<reference evidence="4" key="1">
    <citation type="submission" date="2018-05" db="EMBL/GenBank/DDBJ databases">
        <authorList>
            <person name="Lanie J.A."/>
            <person name="Ng W.-L."/>
            <person name="Kazmierczak K.M."/>
            <person name="Andrzejewski T.M."/>
            <person name="Davidsen T.M."/>
            <person name="Wayne K.J."/>
            <person name="Tettelin H."/>
            <person name="Glass J.I."/>
            <person name="Rusch D."/>
            <person name="Podicherti R."/>
            <person name="Tsui H.-C.T."/>
            <person name="Winkler M.E."/>
        </authorList>
    </citation>
    <scope>NUCLEOTIDE SEQUENCE</scope>
</reference>
<evidence type="ECO:0000256" key="2">
    <source>
        <dbReference type="ARBA" id="ARBA00022553"/>
    </source>
</evidence>
<keyword evidence="2" id="KW-0597">Phosphoprotein</keyword>
<dbReference type="InterPro" id="IPR014030">
    <property type="entry name" value="Ketoacyl_synth_N"/>
</dbReference>
<feature type="non-terminal residue" evidence="4">
    <location>
        <position position="123"/>
    </location>
</feature>
<gene>
    <name evidence="4" type="ORF">METZ01_LOCUS405665</name>
</gene>
<dbReference type="PANTHER" id="PTHR43775">
    <property type="entry name" value="FATTY ACID SYNTHASE"/>
    <property type="match status" value="1"/>
</dbReference>
<dbReference type="SMART" id="SM00825">
    <property type="entry name" value="PKS_KS"/>
    <property type="match status" value="1"/>
</dbReference>
<feature type="domain" description="Ketosynthase family 3 (KS3)" evidence="3">
    <location>
        <begin position="1"/>
        <end position="123"/>
    </location>
</feature>
<organism evidence="4">
    <name type="scientific">marine metagenome</name>
    <dbReference type="NCBI Taxonomy" id="408172"/>
    <lineage>
        <taxon>unclassified sequences</taxon>
        <taxon>metagenomes</taxon>
        <taxon>ecological metagenomes</taxon>
    </lineage>
</organism>
<sequence>MLKNGVDAITDVPEERLALWRSWPSFDPERVPGFGGFVEDIDAFDAEFFGISPREARHMDPQQRLLLEIAWEAMEDAGLIPSAQAGSNTGVFTGIFLDEYWDLQRYVNAGMGIDAHTNTGGTM</sequence>
<dbReference type="GO" id="GO:0006633">
    <property type="term" value="P:fatty acid biosynthetic process"/>
    <property type="evidence" value="ECO:0007669"/>
    <property type="project" value="TreeGrafter"/>
</dbReference>
<dbReference type="Gene3D" id="3.40.47.10">
    <property type="match status" value="1"/>
</dbReference>
<dbReference type="PANTHER" id="PTHR43775:SF37">
    <property type="entry name" value="SI:DKEY-61P9.11"/>
    <property type="match status" value="1"/>
</dbReference>
<name>A0A382W3V8_9ZZZZ</name>
<dbReference type="AlphaFoldDB" id="A0A382W3V8"/>
<evidence type="ECO:0000256" key="1">
    <source>
        <dbReference type="ARBA" id="ARBA00022450"/>
    </source>
</evidence>
<dbReference type="SUPFAM" id="SSF53901">
    <property type="entry name" value="Thiolase-like"/>
    <property type="match status" value="1"/>
</dbReference>
<dbReference type="InterPro" id="IPR050091">
    <property type="entry name" value="PKS_NRPS_Biosynth_Enz"/>
</dbReference>
<protein>
    <recommendedName>
        <fullName evidence="3">Ketosynthase family 3 (KS3) domain-containing protein</fullName>
    </recommendedName>
</protein>
<dbReference type="InterPro" id="IPR020841">
    <property type="entry name" value="PKS_Beta-ketoAc_synthase_dom"/>
</dbReference>
<dbReference type="GO" id="GO:0004312">
    <property type="term" value="F:fatty acid synthase activity"/>
    <property type="evidence" value="ECO:0007669"/>
    <property type="project" value="TreeGrafter"/>
</dbReference>
<dbReference type="InterPro" id="IPR016039">
    <property type="entry name" value="Thiolase-like"/>
</dbReference>
<dbReference type="Pfam" id="PF00109">
    <property type="entry name" value="ketoacyl-synt"/>
    <property type="match status" value="1"/>
</dbReference>
<dbReference type="PROSITE" id="PS52004">
    <property type="entry name" value="KS3_2"/>
    <property type="match status" value="1"/>
</dbReference>
<evidence type="ECO:0000313" key="4">
    <source>
        <dbReference type="EMBL" id="SVD52811.1"/>
    </source>
</evidence>
<accession>A0A382W3V8</accession>
<proteinExistence type="predicted"/>
<keyword evidence="1" id="KW-0596">Phosphopantetheine</keyword>